<dbReference type="KEGG" id="bacg:D2962_07410"/>
<evidence type="ECO:0000313" key="2">
    <source>
        <dbReference type="Proteomes" id="UP000280960"/>
    </source>
</evidence>
<dbReference type="InterPro" id="IPR009384">
    <property type="entry name" value="SwrD-like"/>
</dbReference>
<reference evidence="1 2" key="1">
    <citation type="submission" date="2018-10" db="EMBL/GenBank/DDBJ databases">
        <authorList>
            <person name="Zhang X."/>
        </authorList>
    </citation>
    <scope>NUCLEOTIDE SEQUENCE [LARGE SCALE GENOMIC DNA]</scope>
    <source>
        <strain evidence="1 2">SK-G1</strain>
    </source>
</reference>
<organism evidence="1 2">
    <name type="scientific">Biomaibacter acetigenes</name>
    <dbReference type="NCBI Taxonomy" id="2316383"/>
    <lineage>
        <taxon>Bacteria</taxon>
        <taxon>Bacillati</taxon>
        <taxon>Bacillota</taxon>
        <taxon>Clostridia</taxon>
        <taxon>Thermosediminibacterales</taxon>
        <taxon>Tepidanaerobacteraceae</taxon>
        <taxon>Biomaibacter</taxon>
    </lineage>
</organism>
<dbReference type="RefSeq" id="WP_122014614.1">
    <property type="nucleotide sequence ID" value="NZ_CP033169.1"/>
</dbReference>
<evidence type="ECO:0000313" key="1">
    <source>
        <dbReference type="EMBL" id="AYO30472.1"/>
    </source>
</evidence>
<dbReference type="Pfam" id="PF06289">
    <property type="entry name" value="FlbD"/>
    <property type="match status" value="1"/>
</dbReference>
<dbReference type="AlphaFoldDB" id="A0A3G2R4Z8"/>
<gene>
    <name evidence="1" type="ORF">D2962_07410</name>
</gene>
<dbReference type="PANTHER" id="PTHR39185">
    <property type="entry name" value="SWARMING MOTILITY PROTEIN SWRD"/>
    <property type="match status" value="1"/>
</dbReference>
<keyword evidence="1" id="KW-0969">Cilium</keyword>
<proteinExistence type="predicted"/>
<sequence length="64" mass="7295">MIELTKLNGRSFILNAELIQTVEATPDTVITLTNDTKLVVKETKEEVAQKVIEYKRKIYGTKNL</sequence>
<accession>A0A3G2R4Z8</accession>
<name>A0A3G2R4Z8_9FIRM</name>
<dbReference type="EMBL" id="CP033169">
    <property type="protein sequence ID" value="AYO30472.1"/>
    <property type="molecule type" value="Genomic_DNA"/>
</dbReference>
<keyword evidence="1" id="KW-0282">Flagellum</keyword>
<protein>
    <submittedName>
        <fullName evidence="1">Flagellar protein FlbD</fullName>
    </submittedName>
</protein>
<keyword evidence="1" id="KW-0966">Cell projection</keyword>
<dbReference type="PANTHER" id="PTHR39185:SF1">
    <property type="entry name" value="SWARMING MOTILITY PROTEIN SWRD"/>
    <property type="match status" value="1"/>
</dbReference>
<dbReference type="Proteomes" id="UP000280960">
    <property type="component" value="Chromosome"/>
</dbReference>
<keyword evidence="2" id="KW-1185">Reference proteome</keyword>